<dbReference type="EMBL" id="CM055095">
    <property type="protein sequence ID" value="KAJ7558523.1"/>
    <property type="molecule type" value="Genomic_DNA"/>
</dbReference>
<organism evidence="1 2">
    <name type="scientific">Diphasiastrum complanatum</name>
    <name type="common">Issler's clubmoss</name>
    <name type="synonym">Lycopodium complanatum</name>
    <dbReference type="NCBI Taxonomy" id="34168"/>
    <lineage>
        <taxon>Eukaryota</taxon>
        <taxon>Viridiplantae</taxon>
        <taxon>Streptophyta</taxon>
        <taxon>Embryophyta</taxon>
        <taxon>Tracheophyta</taxon>
        <taxon>Lycopodiopsida</taxon>
        <taxon>Lycopodiales</taxon>
        <taxon>Lycopodiaceae</taxon>
        <taxon>Lycopodioideae</taxon>
        <taxon>Diphasiastrum</taxon>
    </lineage>
</organism>
<sequence>MENERATNIQNSGNTVLVALKLAPKSRELLTWIIAKLTKPGDHVVGVHVLNCSSSSDPNKTKFGPSTKQQLASTFQAVLGVYQALCSIKQIEVDIKILSGCGLRKVLVEAANEEKATKLILGSSKSHGMRRKNCLAKYCSERLPETCSILIVEHGKVVFEKTGRQTGSEKKVHFFGASRSMPYNNRLRDAFESKLTQPFKGSENLLKNRLLSKSSQTAKPGACVSQGSTDNLSSSDEAFPSSPVSVLRDANFSQCRGTIMSEVRPSLQSIKLPKEHAKEAQNDWHEHAPRLLESTGCFEDSEDDCRGKSQSNVTQNCRPLLTSTQNVCLSTIGSNIFSEHPEKNQSPLHLCEQMDGCLEDCDHLCLNLAKKLQSITLGRTCKSFKYEELEQATSNFSPRNIVGKGGCSNVYEGMLTDGRRVAVKCLNLSADAEEELLIEVEVLATFCHRHIVPLLGYCVGCQKHLLVYEFAANGNLEEFLHGGIEKPVLEWAQRFKIALGTAQALAYLHDECPQSVISRDVKSSNILLTSSFEPQVSDFGLAKLVPNSTANITCTDVVGTFGYIAPEYFMFGKINKKTDVYSFGVVLLEIITGRPPIDNSKPKGHQNLVLWARPLLEAQKMDELVDGRLKGQYNTEQMNQMLLAASLCIRQSPKARPHMNSVVKLLCGEEDTVAFKVDDDDEVIGVDKESFDEQTKDDYNTTWGSFEVRKYLSLAMIGVDDEVASQCSMEQSSIDLAQSNENLAEYLSTRFSRSSSLDSV</sequence>
<name>A0ACC2DW15_DIPCM</name>
<comment type="caution">
    <text evidence="1">The sequence shown here is derived from an EMBL/GenBank/DDBJ whole genome shotgun (WGS) entry which is preliminary data.</text>
</comment>
<proteinExistence type="predicted"/>
<dbReference type="Proteomes" id="UP001162992">
    <property type="component" value="Chromosome 4"/>
</dbReference>
<accession>A0ACC2DW15</accession>
<evidence type="ECO:0000313" key="2">
    <source>
        <dbReference type="Proteomes" id="UP001162992"/>
    </source>
</evidence>
<evidence type="ECO:0000313" key="1">
    <source>
        <dbReference type="EMBL" id="KAJ7558523.1"/>
    </source>
</evidence>
<keyword evidence="2" id="KW-1185">Reference proteome</keyword>
<protein>
    <submittedName>
        <fullName evidence="1">Uncharacterized protein</fullName>
    </submittedName>
</protein>
<gene>
    <name evidence="1" type="ORF">O6H91_04G044300</name>
</gene>
<reference evidence="2" key="1">
    <citation type="journal article" date="2024" name="Proc. Natl. Acad. Sci. U.S.A.">
        <title>Extraordinary preservation of gene collinearity over three hundred million years revealed in homosporous lycophytes.</title>
        <authorList>
            <person name="Li C."/>
            <person name="Wickell D."/>
            <person name="Kuo L.Y."/>
            <person name="Chen X."/>
            <person name="Nie B."/>
            <person name="Liao X."/>
            <person name="Peng D."/>
            <person name="Ji J."/>
            <person name="Jenkins J."/>
            <person name="Williams M."/>
            <person name="Shu S."/>
            <person name="Plott C."/>
            <person name="Barry K."/>
            <person name="Rajasekar S."/>
            <person name="Grimwood J."/>
            <person name="Han X."/>
            <person name="Sun S."/>
            <person name="Hou Z."/>
            <person name="He W."/>
            <person name="Dai G."/>
            <person name="Sun C."/>
            <person name="Schmutz J."/>
            <person name="Leebens-Mack J.H."/>
            <person name="Li F.W."/>
            <person name="Wang L."/>
        </authorList>
    </citation>
    <scope>NUCLEOTIDE SEQUENCE [LARGE SCALE GENOMIC DNA]</scope>
    <source>
        <strain evidence="2">cv. PW_Plant_1</strain>
    </source>
</reference>